<keyword evidence="1 6" id="KW-0690">Ribosome biogenesis</keyword>
<dbReference type="GO" id="GO:0030687">
    <property type="term" value="C:preribosome, large subunit precursor"/>
    <property type="evidence" value="ECO:0007669"/>
    <property type="project" value="UniProtKB-UniRule"/>
</dbReference>
<dbReference type="InParanoid" id="A0A2V0PRE3"/>
<evidence type="ECO:0000313" key="10">
    <source>
        <dbReference type="EMBL" id="GBG00138.1"/>
    </source>
</evidence>
<evidence type="ECO:0000256" key="8">
    <source>
        <dbReference type="SAM" id="MobiDB-lite"/>
    </source>
</evidence>
<keyword evidence="4" id="KW-0677">Repeat</keyword>
<comment type="subcellular location">
    <subcellularLocation>
        <location evidence="6">Nucleus</location>
        <location evidence="6">Nucleolus</location>
    </subcellularLocation>
    <subcellularLocation>
        <location evidence="6">Nucleus</location>
        <location evidence="6">Nucleoplasm</location>
    </subcellularLocation>
</comment>
<name>A0A2V0PRE3_9CHLO</name>
<dbReference type="SMART" id="SM00320">
    <property type="entry name" value="WD40"/>
    <property type="match status" value="7"/>
</dbReference>
<dbReference type="InterPro" id="IPR020472">
    <property type="entry name" value="WD40_PAC1"/>
</dbReference>
<accession>A0A2V0PRE3</accession>
<dbReference type="GO" id="GO:0000463">
    <property type="term" value="P:maturation of LSU-rRNA from tricistronic rRNA transcript (SSU-rRNA, 5.8S rRNA, LSU-rRNA)"/>
    <property type="evidence" value="ECO:0007669"/>
    <property type="project" value="UniProtKB-UniRule"/>
</dbReference>
<feature type="repeat" description="WD" evidence="7">
    <location>
        <begin position="398"/>
        <end position="420"/>
    </location>
</feature>
<dbReference type="GO" id="GO:0005730">
    <property type="term" value="C:nucleolus"/>
    <property type="evidence" value="ECO:0007669"/>
    <property type="project" value="UniProtKB-SubCell"/>
</dbReference>
<evidence type="ECO:0000256" key="3">
    <source>
        <dbReference type="ARBA" id="ARBA00022574"/>
    </source>
</evidence>
<dbReference type="InterPro" id="IPR012972">
    <property type="entry name" value="NLE"/>
</dbReference>
<dbReference type="InterPro" id="IPR015943">
    <property type="entry name" value="WD40/YVTN_repeat-like_dom_sf"/>
</dbReference>
<dbReference type="PRINTS" id="PR00320">
    <property type="entry name" value="GPROTEINBRPT"/>
</dbReference>
<proteinExistence type="inferred from homology"/>
<dbReference type="HAMAP" id="MF_03029">
    <property type="entry name" value="WDR12"/>
    <property type="match status" value="1"/>
</dbReference>
<dbReference type="FunCoup" id="A0A2V0PRE3">
    <property type="interactions" value="1754"/>
</dbReference>
<dbReference type="AlphaFoldDB" id="A0A2V0PRE3"/>
<dbReference type="GO" id="GO:0043021">
    <property type="term" value="F:ribonucleoprotein complex binding"/>
    <property type="evidence" value="ECO:0007669"/>
    <property type="project" value="UniProtKB-UniRule"/>
</dbReference>
<evidence type="ECO:0000259" key="9">
    <source>
        <dbReference type="Pfam" id="PF08154"/>
    </source>
</evidence>
<gene>
    <name evidence="10" type="ORF">Rsub_12829</name>
</gene>
<feature type="repeat" description="WD" evidence="7">
    <location>
        <begin position="142"/>
        <end position="185"/>
    </location>
</feature>
<dbReference type="PROSITE" id="PS50294">
    <property type="entry name" value="WD_REPEATS_REGION"/>
    <property type="match status" value="4"/>
</dbReference>
<dbReference type="OrthoDB" id="10251381at2759"/>
<dbReference type="GO" id="GO:0000466">
    <property type="term" value="P:maturation of 5.8S rRNA from tricistronic rRNA transcript (SSU-rRNA, 5.8S rRNA, LSU-rRNA)"/>
    <property type="evidence" value="ECO:0007669"/>
    <property type="project" value="UniProtKB-UniRule"/>
</dbReference>
<keyword evidence="3 7" id="KW-0853">WD repeat</keyword>
<evidence type="ECO:0000256" key="7">
    <source>
        <dbReference type="PROSITE-ProRule" id="PRU00221"/>
    </source>
</evidence>
<dbReference type="STRING" id="307507.A0A2V0PRE3"/>
<evidence type="ECO:0000256" key="6">
    <source>
        <dbReference type="HAMAP-Rule" id="MF_03029"/>
    </source>
</evidence>
<dbReference type="InterPro" id="IPR019775">
    <property type="entry name" value="WD40_repeat_CS"/>
</dbReference>
<evidence type="ECO:0000256" key="1">
    <source>
        <dbReference type="ARBA" id="ARBA00022517"/>
    </source>
</evidence>
<sequence length="457" mass="46953">MAVTADADSQVLVQFFTKLPTELRVPETEVAVPSSLKRYGLSQVINHLLALDPARPFDFLIDGELLRKTVGQHLLDHGISPETLIRIEYVPAVVPPETKQSLPHDDWVSAVSGCSSSDRLASGSYDGAVRVWDRAGTSIASFAAHPGGVTAASWLPAAQGSLLLTAGKDGAVRLWQVPQAEATGRAKAKAAQAAAPALVSACLGHTDTVAALAVAPRGDVAASGGWDGRLLLWKTGKGVVDDAAAAEGAGAAQQQSKKKRRVGGADEAAGVPTAAHSQEPSGALEGHVHAVSALCWAGGSGSLLASGGWDHSVRLWDVAAGRAVATYNGSKAVYAIAAAPSGSGSVLVFGGADSCLRVWDARARGEALSVKGYAAGEAWLAALAWRPPSGAAGSEHHVASASHDGSMRMWDLRTPVPLGTLKQHTDKALAVAWWGPAVIASGGADCRLQLYDLPDAA</sequence>
<organism evidence="10 11">
    <name type="scientific">Raphidocelis subcapitata</name>
    <dbReference type="NCBI Taxonomy" id="307507"/>
    <lineage>
        <taxon>Eukaryota</taxon>
        <taxon>Viridiplantae</taxon>
        <taxon>Chlorophyta</taxon>
        <taxon>core chlorophytes</taxon>
        <taxon>Chlorophyceae</taxon>
        <taxon>CS clade</taxon>
        <taxon>Sphaeropleales</taxon>
        <taxon>Selenastraceae</taxon>
        <taxon>Raphidocelis</taxon>
    </lineage>
</organism>
<feature type="repeat" description="WD" evidence="7">
    <location>
        <begin position="284"/>
        <end position="326"/>
    </location>
</feature>
<feature type="repeat" description="WD" evidence="7">
    <location>
        <begin position="101"/>
        <end position="133"/>
    </location>
</feature>
<dbReference type="InterPro" id="IPR036322">
    <property type="entry name" value="WD40_repeat_dom_sf"/>
</dbReference>
<comment type="function">
    <text evidence="6">Required for maturation of ribosomal RNAs and formation of the large ribosomal subunit.</text>
</comment>
<feature type="repeat" description="WD" evidence="7">
    <location>
        <begin position="202"/>
        <end position="234"/>
    </location>
</feature>
<dbReference type="PANTHER" id="PTHR19855">
    <property type="entry name" value="WD40 REPEAT PROTEIN 12, 37"/>
    <property type="match status" value="1"/>
</dbReference>
<evidence type="ECO:0000313" key="11">
    <source>
        <dbReference type="Proteomes" id="UP000247498"/>
    </source>
</evidence>
<dbReference type="CDD" id="cd00200">
    <property type="entry name" value="WD40"/>
    <property type="match status" value="1"/>
</dbReference>
<feature type="repeat" description="WD" evidence="7">
    <location>
        <begin position="326"/>
        <end position="369"/>
    </location>
</feature>
<dbReference type="PANTHER" id="PTHR19855:SF11">
    <property type="entry name" value="RIBOSOME BIOGENESIS PROTEIN WDR12"/>
    <property type="match status" value="1"/>
</dbReference>
<dbReference type="InterPro" id="IPR001680">
    <property type="entry name" value="WD40_rpt"/>
</dbReference>
<comment type="caution">
    <text evidence="10">The sequence shown here is derived from an EMBL/GenBank/DDBJ whole genome shotgun (WGS) entry which is preliminary data.</text>
</comment>
<evidence type="ECO:0000256" key="2">
    <source>
        <dbReference type="ARBA" id="ARBA00022552"/>
    </source>
</evidence>
<feature type="region of interest" description="Disordered" evidence="8">
    <location>
        <begin position="250"/>
        <end position="282"/>
    </location>
</feature>
<reference evidence="10 11" key="1">
    <citation type="journal article" date="2018" name="Sci. Rep.">
        <title>Raphidocelis subcapitata (=Pseudokirchneriella subcapitata) provides an insight into genome evolution and environmental adaptations in the Sphaeropleales.</title>
        <authorList>
            <person name="Suzuki S."/>
            <person name="Yamaguchi H."/>
            <person name="Nakajima N."/>
            <person name="Kawachi M."/>
        </authorList>
    </citation>
    <scope>NUCLEOTIDE SEQUENCE [LARGE SCALE GENOMIC DNA]</scope>
    <source>
        <strain evidence="10 11">NIES-35</strain>
    </source>
</reference>
<keyword evidence="2 6" id="KW-0698">rRNA processing</keyword>
<feature type="domain" description="NLE" evidence="9">
    <location>
        <begin position="11"/>
        <end position="74"/>
    </location>
</feature>
<evidence type="ECO:0000256" key="4">
    <source>
        <dbReference type="ARBA" id="ARBA00022737"/>
    </source>
</evidence>
<dbReference type="Pfam" id="PF00400">
    <property type="entry name" value="WD40"/>
    <property type="match status" value="6"/>
</dbReference>
<dbReference type="Pfam" id="PF08154">
    <property type="entry name" value="NLE"/>
    <property type="match status" value="1"/>
</dbReference>
<evidence type="ECO:0000256" key="5">
    <source>
        <dbReference type="ARBA" id="ARBA00023242"/>
    </source>
</evidence>
<comment type="similarity">
    <text evidence="6">Belongs to the WD repeat WDR12/YTM1 family.</text>
</comment>
<dbReference type="PROSITE" id="PS00678">
    <property type="entry name" value="WD_REPEATS_1"/>
    <property type="match status" value="2"/>
</dbReference>
<dbReference type="Gene3D" id="2.130.10.10">
    <property type="entry name" value="YVTN repeat-like/Quinoprotein amine dehydrogenase"/>
    <property type="match status" value="3"/>
</dbReference>
<dbReference type="GO" id="GO:0005654">
    <property type="term" value="C:nucleoplasm"/>
    <property type="evidence" value="ECO:0007669"/>
    <property type="project" value="UniProtKB-SubCell"/>
</dbReference>
<dbReference type="Proteomes" id="UP000247498">
    <property type="component" value="Unassembled WGS sequence"/>
</dbReference>
<dbReference type="EMBL" id="BDRX01000195">
    <property type="protein sequence ID" value="GBG00138.1"/>
    <property type="molecule type" value="Genomic_DNA"/>
</dbReference>
<keyword evidence="11" id="KW-1185">Reference proteome</keyword>
<dbReference type="InterPro" id="IPR028599">
    <property type="entry name" value="WDR12/Ytm1"/>
</dbReference>
<dbReference type="SUPFAM" id="SSF50978">
    <property type="entry name" value="WD40 repeat-like"/>
    <property type="match status" value="1"/>
</dbReference>
<keyword evidence="5 6" id="KW-0539">Nucleus</keyword>
<dbReference type="PROSITE" id="PS50082">
    <property type="entry name" value="WD_REPEATS_2"/>
    <property type="match status" value="6"/>
</dbReference>
<protein>
    <recommendedName>
        <fullName evidence="6">Ribosome biogenesis protein WDR12 homolog</fullName>
    </recommendedName>
</protein>